<dbReference type="InterPro" id="IPR020807">
    <property type="entry name" value="PKS_DH"/>
</dbReference>
<dbReference type="OrthoDB" id="9778690at2"/>
<dbReference type="SMART" id="SM00823">
    <property type="entry name" value="PKS_PP"/>
    <property type="match status" value="1"/>
</dbReference>
<dbReference type="SMART" id="SM01294">
    <property type="entry name" value="PKS_PP_betabranch"/>
    <property type="match status" value="1"/>
</dbReference>
<dbReference type="InterPro" id="IPR049900">
    <property type="entry name" value="PKS_mFAS_DH"/>
</dbReference>
<dbReference type="SMART" id="SM00826">
    <property type="entry name" value="PKS_DH"/>
    <property type="match status" value="1"/>
</dbReference>
<dbReference type="AlphaFoldDB" id="A0A1C5JMQ0"/>
<dbReference type="InterPro" id="IPR036291">
    <property type="entry name" value="NAD(P)-bd_dom_sf"/>
</dbReference>
<dbReference type="Gene3D" id="3.10.129.110">
    <property type="entry name" value="Polyketide synthase dehydratase"/>
    <property type="match status" value="1"/>
</dbReference>
<dbReference type="EMBL" id="FMDN01000049">
    <property type="protein sequence ID" value="SCG71874.1"/>
    <property type="molecule type" value="Genomic_DNA"/>
</dbReference>
<dbReference type="PROSITE" id="PS50075">
    <property type="entry name" value="CARRIER"/>
    <property type="match status" value="1"/>
</dbReference>
<dbReference type="InterPro" id="IPR009081">
    <property type="entry name" value="PP-bd_ACP"/>
</dbReference>
<dbReference type="InterPro" id="IPR001227">
    <property type="entry name" value="Ac_transferase_dom_sf"/>
</dbReference>
<gene>
    <name evidence="7" type="ORF">GA0070560_1491</name>
</gene>
<dbReference type="GO" id="GO:0004312">
    <property type="term" value="F:fatty acid synthase activity"/>
    <property type="evidence" value="ECO:0007669"/>
    <property type="project" value="TreeGrafter"/>
</dbReference>
<feature type="active site" description="Proton donor; for dehydratase activity" evidence="4">
    <location>
        <position position="328"/>
    </location>
</feature>
<dbReference type="PROSITE" id="PS52019">
    <property type="entry name" value="PKS_MFAS_DH"/>
    <property type="match status" value="1"/>
</dbReference>
<dbReference type="Pfam" id="PF00550">
    <property type="entry name" value="PP-binding"/>
    <property type="match status" value="1"/>
</dbReference>
<keyword evidence="8" id="KW-1185">Reference proteome</keyword>
<evidence type="ECO:0000313" key="7">
    <source>
        <dbReference type="EMBL" id="SCG71874.1"/>
    </source>
</evidence>
<keyword evidence="1" id="KW-0596">Phosphopantetheine</keyword>
<evidence type="ECO:0000259" key="5">
    <source>
        <dbReference type="PROSITE" id="PS50075"/>
    </source>
</evidence>
<dbReference type="InterPro" id="IPR036736">
    <property type="entry name" value="ACP-like_sf"/>
</dbReference>
<dbReference type="InterPro" id="IPR013968">
    <property type="entry name" value="PKS_KR"/>
</dbReference>
<evidence type="ECO:0000256" key="1">
    <source>
        <dbReference type="ARBA" id="ARBA00022450"/>
    </source>
</evidence>
<keyword evidence="2" id="KW-0597">Phosphoprotein</keyword>
<sequence>ALMEPMLDDFAAAIGGFDFRAPVIPFAGDPAVDSAAYWVRHVRETVRFADAVRAAAADIYLEIGPDGSLTALGHDGFVPAVRREQPEAEALLAALARLHVAGAPIDWAAVLPAGHPADLPTYAFQHERYWLDAGPAPTGHPLIDRIAAVPDSGGVVLGARLSTAAHPWLADHVVAGSRLVPGTLFVELALRAGHEVGYAEIAELVLHTPLVVPDGAAVAIEIEASAEDDGGRPFTVRAWRDGDETWTVHADGRLVKASAAAAEPLPAWPPAGATPVPVSYSELAGAGMEYGPAFQGLRALWRRGDELFAEVTAPAGAESWTVHPALLDACLHGWVQTGPGRGRLPFSWSGVRVAAPGATGLRVRLAPAGPDMLSVTAEDPGGTIVLAARSLALRPSGLGRLFHVDWREIPAGPVRDTGFEVLDCTAEPATAPAGVHESVSAALTGIQRWLAGDGEKLVVSTRGWTGEAVRGLVRCAQREHPGRIVLVRDAAAEDLPAAVATGEPEVAVRDGRLYAPRLAPAPPGRPWQWDGTGVVLVTGGTGTLGRAVARHLVERWQARDVVLAGRGDRDADVDPTGRARVVRCDVSDRAQVRALLDGLGPVRLIVHAAGVTDDGTVTSLSTDRVSAVLRPKVDGAWHLHELAGPETTLVFFSSAAGVLGSAGQASYGAANAFLDGLAAHRRSLGLHAVSVDWGLWAERSALSAGLTDADRARIRRTGIEPLATAEALAMFDAALGAEPAAVVAARLATGGDSPMLSGLAGTWPVARPATDRPGGLAGTPPAMREQTVARLVRTHVAAVLGHDRPERIADDAGFMSLGITSLGAVDLRNRLNEATGLRLPATVLFEHPTTGALARHVGAELWPEPEPGPEPGPAGSAALATASADAVLDFIRRELGGK</sequence>
<dbReference type="SUPFAM" id="SSF51735">
    <property type="entry name" value="NAD(P)-binding Rossmann-fold domains"/>
    <property type="match status" value="2"/>
</dbReference>
<evidence type="ECO:0000259" key="6">
    <source>
        <dbReference type="PROSITE" id="PS52019"/>
    </source>
</evidence>
<proteinExistence type="predicted"/>
<dbReference type="InterPro" id="IPR042104">
    <property type="entry name" value="PKS_dehydratase_sf"/>
</dbReference>
<evidence type="ECO:0000313" key="8">
    <source>
        <dbReference type="Proteomes" id="UP000199408"/>
    </source>
</evidence>
<dbReference type="SMART" id="SM00822">
    <property type="entry name" value="PKS_KR"/>
    <property type="match status" value="1"/>
</dbReference>
<dbReference type="Gene3D" id="3.40.50.720">
    <property type="entry name" value="NAD(P)-binding Rossmann-like Domain"/>
    <property type="match status" value="1"/>
</dbReference>
<organism evidence="7 8">
    <name type="scientific">Micromonospora halophytica</name>
    <dbReference type="NCBI Taxonomy" id="47864"/>
    <lineage>
        <taxon>Bacteria</taxon>
        <taxon>Bacillati</taxon>
        <taxon>Actinomycetota</taxon>
        <taxon>Actinomycetes</taxon>
        <taxon>Micromonosporales</taxon>
        <taxon>Micromonosporaceae</taxon>
        <taxon>Micromonospora</taxon>
    </lineage>
</organism>
<feature type="domain" description="PKS/mFAS DH" evidence="6">
    <location>
        <begin position="140"/>
        <end position="402"/>
    </location>
</feature>
<dbReference type="Gene3D" id="1.10.1200.10">
    <property type="entry name" value="ACP-like"/>
    <property type="match status" value="1"/>
</dbReference>
<feature type="non-terminal residue" evidence="7">
    <location>
        <position position="1"/>
    </location>
</feature>
<evidence type="ECO:0000256" key="2">
    <source>
        <dbReference type="ARBA" id="ARBA00022553"/>
    </source>
</evidence>
<accession>A0A1C5JMQ0</accession>
<dbReference type="SUPFAM" id="SSF52151">
    <property type="entry name" value="FabD/lysophospholipase-like"/>
    <property type="match status" value="1"/>
</dbReference>
<name>A0A1C5JMQ0_9ACTN</name>
<dbReference type="Pfam" id="PF14765">
    <property type="entry name" value="PS-DH"/>
    <property type="match status" value="1"/>
</dbReference>
<dbReference type="GO" id="GO:0006633">
    <property type="term" value="P:fatty acid biosynthetic process"/>
    <property type="evidence" value="ECO:0007669"/>
    <property type="project" value="TreeGrafter"/>
</dbReference>
<protein>
    <submittedName>
        <fullName evidence="7">Phosphopantetheine attachment site</fullName>
    </submittedName>
</protein>
<dbReference type="InterPro" id="IPR055123">
    <property type="entry name" value="SpnB-like_Rossmann"/>
</dbReference>
<dbReference type="InterPro" id="IPR050091">
    <property type="entry name" value="PKS_NRPS_Biosynth_Enz"/>
</dbReference>
<dbReference type="PANTHER" id="PTHR43775">
    <property type="entry name" value="FATTY ACID SYNTHASE"/>
    <property type="match status" value="1"/>
</dbReference>
<dbReference type="InterPro" id="IPR057326">
    <property type="entry name" value="KR_dom"/>
</dbReference>
<reference evidence="8" key="1">
    <citation type="submission" date="2016-06" db="EMBL/GenBank/DDBJ databases">
        <authorList>
            <person name="Varghese N."/>
        </authorList>
    </citation>
    <scope>NUCLEOTIDE SEQUENCE [LARGE SCALE GENOMIC DNA]</scope>
    <source>
        <strain evidence="8">DSM 43171</strain>
    </source>
</reference>
<keyword evidence="3" id="KW-0808">Transferase</keyword>
<dbReference type="Pfam" id="PF08659">
    <property type="entry name" value="KR"/>
    <property type="match status" value="1"/>
</dbReference>
<dbReference type="Pfam" id="PF22953">
    <property type="entry name" value="SpnB_Rossmann"/>
    <property type="match status" value="1"/>
</dbReference>
<dbReference type="InterPro" id="IPR016035">
    <property type="entry name" value="Acyl_Trfase/lysoPLipase"/>
</dbReference>
<feature type="domain" description="Carrier" evidence="5">
    <location>
        <begin position="786"/>
        <end position="861"/>
    </location>
</feature>
<feature type="active site" description="Proton acceptor; for dehydratase activity" evidence="4">
    <location>
        <position position="172"/>
    </location>
</feature>
<dbReference type="InterPro" id="IPR049551">
    <property type="entry name" value="PKS_DH_C"/>
</dbReference>
<dbReference type="Proteomes" id="UP000199408">
    <property type="component" value="Unassembled WGS sequence"/>
</dbReference>
<dbReference type="InterPro" id="IPR020806">
    <property type="entry name" value="PKS_PP-bd"/>
</dbReference>
<dbReference type="CDD" id="cd08956">
    <property type="entry name" value="KR_3_FAS_SDR_x"/>
    <property type="match status" value="1"/>
</dbReference>
<feature type="region of interest" description="N-terminal hotdog fold" evidence="4">
    <location>
        <begin position="140"/>
        <end position="261"/>
    </location>
</feature>
<dbReference type="Pfam" id="PF21089">
    <property type="entry name" value="PKS_DH_N"/>
    <property type="match status" value="1"/>
</dbReference>
<evidence type="ECO:0000256" key="3">
    <source>
        <dbReference type="ARBA" id="ARBA00022679"/>
    </source>
</evidence>
<dbReference type="InterPro" id="IPR049552">
    <property type="entry name" value="PKS_DH_N"/>
</dbReference>
<dbReference type="Gene3D" id="3.30.70.3290">
    <property type="match status" value="1"/>
</dbReference>
<dbReference type="STRING" id="47864.GA0070560_1491"/>
<dbReference type="SUPFAM" id="SSF47336">
    <property type="entry name" value="ACP-like"/>
    <property type="match status" value="1"/>
</dbReference>
<dbReference type="PANTHER" id="PTHR43775:SF51">
    <property type="entry name" value="INACTIVE PHENOLPHTHIOCEROL SYNTHESIS POLYKETIDE SYNTHASE TYPE I PKS1-RELATED"/>
    <property type="match status" value="1"/>
</dbReference>
<dbReference type="Gene3D" id="3.40.366.10">
    <property type="entry name" value="Malonyl-Coenzyme A Acyl Carrier Protein, domain 2"/>
    <property type="match status" value="1"/>
</dbReference>
<dbReference type="GO" id="GO:0031177">
    <property type="term" value="F:phosphopantetheine binding"/>
    <property type="evidence" value="ECO:0007669"/>
    <property type="project" value="InterPro"/>
</dbReference>
<feature type="region of interest" description="C-terminal hotdog fold" evidence="4">
    <location>
        <begin position="271"/>
        <end position="402"/>
    </location>
</feature>
<evidence type="ECO:0000256" key="4">
    <source>
        <dbReference type="PROSITE-ProRule" id="PRU01363"/>
    </source>
</evidence>